<organism evidence="2 3">
    <name type="scientific">Dictyostelium purpureum</name>
    <name type="common">Slime mold</name>
    <dbReference type="NCBI Taxonomy" id="5786"/>
    <lineage>
        <taxon>Eukaryota</taxon>
        <taxon>Amoebozoa</taxon>
        <taxon>Evosea</taxon>
        <taxon>Eumycetozoa</taxon>
        <taxon>Dictyostelia</taxon>
        <taxon>Dictyosteliales</taxon>
        <taxon>Dictyosteliaceae</taxon>
        <taxon>Dictyostelium</taxon>
    </lineage>
</organism>
<dbReference type="GeneID" id="10501608"/>
<dbReference type="FunCoup" id="F0ZLA1">
    <property type="interactions" value="6"/>
</dbReference>
<feature type="compositionally biased region" description="Acidic residues" evidence="1">
    <location>
        <begin position="180"/>
        <end position="202"/>
    </location>
</feature>
<feature type="region of interest" description="Disordered" evidence="1">
    <location>
        <begin position="134"/>
        <end position="202"/>
    </location>
</feature>
<evidence type="ECO:0000256" key="1">
    <source>
        <dbReference type="SAM" id="MobiDB-lite"/>
    </source>
</evidence>
<reference evidence="3" key="1">
    <citation type="journal article" date="2011" name="Genome Biol.">
        <title>Comparative genomics of the social amoebae Dictyostelium discoideum and Dictyostelium purpureum.</title>
        <authorList>
            <consortium name="US DOE Joint Genome Institute (JGI-PGF)"/>
            <person name="Sucgang R."/>
            <person name="Kuo A."/>
            <person name="Tian X."/>
            <person name="Salerno W."/>
            <person name="Parikh A."/>
            <person name="Feasley C.L."/>
            <person name="Dalin E."/>
            <person name="Tu H."/>
            <person name="Huang E."/>
            <person name="Barry K."/>
            <person name="Lindquist E."/>
            <person name="Shapiro H."/>
            <person name="Bruce D."/>
            <person name="Schmutz J."/>
            <person name="Salamov A."/>
            <person name="Fey P."/>
            <person name="Gaudet P."/>
            <person name="Anjard C."/>
            <person name="Babu M.M."/>
            <person name="Basu S."/>
            <person name="Bushmanova Y."/>
            <person name="van der Wel H."/>
            <person name="Katoh-Kurasawa M."/>
            <person name="Dinh C."/>
            <person name="Coutinho P.M."/>
            <person name="Saito T."/>
            <person name="Elias M."/>
            <person name="Schaap P."/>
            <person name="Kay R.R."/>
            <person name="Henrissat B."/>
            <person name="Eichinger L."/>
            <person name="Rivero F."/>
            <person name="Putnam N.H."/>
            <person name="West C.M."/>
            <person name="Loomis W.F."/>
            <person name="Chisholm R.L."/>
            <person name="Shaulsky G."/>
            <person name="Strassmann J.E."/>
            <person name="Queller D.C."/>
            <person name="Kuspa A."/>
            <person name="Grigoriev I.V."/>
        </authorList>
    </citation>
    <scope>NUCLEOTIDE SEQUENCE [LARGE SCALE GENOMIC DNA]</scope>
    <source>
        <strain evidence="3">QSDP1</strain>
    </source>
</reference>
<dbReference type="AlphaFoldDB" id="F0ZLA1"/>
<dbReference type="OrthoDB" id="20755at2759"/>
<dbReference type="EMBL" id="GL871065">
    <property type="protein sequence ID" value="EGC35281.1"/>
    <property type="molecule type" value="Genomic_DNA"/>
</dbReference>
<dbReference type="RefSeq" id="XP_003288207.1">
    <property type="nucleotide sequence ID" value="XM_003288159.1"/>
</dbReference>
<name>F0ZLA1_DICPU</name>
<dbReference type="eggNOG" id="ENOG502RICM">
    <property type="taxonomic scope" value="Eukaryota"/>
</dbReference>
<evidence type="ECO:0000313" key="3">
    <source>
        <dbReference type="Proteomes" id="UP000001064"/>
    </source>
</evidence>
<keyword evidence="3" id="KW-1185">Reference proteome</keyword>
<feature type="compositionally biased region" description="Acidic residues" evidence="1">
    <location>
        <begin position="163"/>
        <end position="172"/>
    </location>
</feature>
<dbReference type="KEGG" id="dpp:DICPUDRAFT_152409"/>
<feature type="compositionally biased region" description="Low complexity" evidence="1">
    <location>
        <begin position="142"/>
        <end position="156"/>
    </location>
</feature>
<gene>
    <name evidence="2" type="ORF">DICPUDRAFT_152409</name>
</gene>
<proteinExistence type="predicted"/>
<evidence type="ECO:0008006" key="4">
    <source>
        <dbReference type="Google" id="ProtNLM"/>
    </source>
</evidence>
<dbReference type="Proteomes" id="UP000001064">
    <property type="component" value="Unassembled WGS sequence"/>
</dbReference>
<sequence length="202" mass="23823">MTTPTSNYMSPPSTSGAQIESSIQFNMEEYQMFPLVLDIISRIKDDEIDLIRAINLTNDRKQKAINNFKKLPGINRSLEEQEKLLKQHKQTLQKKVNLLPSNFSYTLLFYTSELLEKLKKLELFQKYKVETNQDSEMKDNNTENNTENITEVNKNNNEQKIEETEEETLQQDDDNKQDTKEDEDVENKEDEEDEEDEDIMKE</sequence>
<dbReference type="InParanoid" id="F0ZLA1"/>
<dbReference type="VEuPathDB" id="AmoebaDB:DICPUDRAFT_152409"/>
<evidence type="ECO:0000313" key="2">
    <source>
        <dbReference type="EMBL" id="EGC35281.1"/>
    </source>
</evidence>
<accession>F0ZLA1</accession>
<protein>
    <recommendedName>
        <fullName evidence="4">Mediator complex subunit 9</fullName>
    </recommendedName>
</protein>
<dbReference type="STRING" id="5786.F0ZLA1"/>